<comment type="caution">
    <text evidence="2">The sequence shown here is derived from an EMBL/GenBank/DDBJ whole genome shotgun (WGS) entry which is preliminary data.</text>
</comment>
<evidence type="ECO:0000313" key="3">
    <source>
        <dbReference type="Proteomes" id="UP001054902"/>
    </source>
</evidence>
<evidence type="ECO:0000313" key="2">
    <source>
        <dbReference type="EMBL" id="GFH46000.1"/>
    </source>
</evidence>
<accession>A0AAD3CIZ0</accession>
<proteinExistence type="predicted"/>
<feature type="compositionally biased region" description="Low complexity" evidence="1">
    <location>
        <begin position="137"/>
        <end position="155"/>
    </location>
</feature>
<dbReference type="EMBL" id="BLLK01000022">
    <property type="protein sequence ID" value="GFH46000.1"/>
    <property type="molecule type" value="Genomic_DNA"/>
</dbReference>
<feature type="compositionally biased region" description="Basic and acidic residues" evidence="1">
    <location>
        <begin position="96"/>
        <end position="109"/>
    </location>
</feature>
<gene>
    <name evidence="2" type="ORF">CTEN210_02474</name>
</gene>
<evidence type="ECO:0008006" key="4">
    <source>
        <dbReference type="Google" id="ProtNLM"/>
    </source>
</evidence>
<reference evidence="2 3" key="1">
    <citation type="journal article" date="2021" name="Sci. Rep.">
        <title>The genome of the diatom Chaetoceros tenuissimus carries an ancient integrated fragment of an extant virus.</title>
        <authorList>
            <person name="Hongo Y."/>
            <person name="Kimura K."/>
            <person name="Takaki Y."/>
            <person name="Yoshida Y."/>
            <person name="Baba S."/>
            <person name="Kobayashi G."/>
            <person name="Nagasaki K."/>
            <person name="Hano T."/>
            <person name="Tomaru Y."/>
        </authorList>
    </citation>
    <scope>NUCLEOTIDE SEQUENCE [LARGE SCALE GENOMIC DNA]</scope>
    <source>
        <strain evidence="2 3">NIES-3715</strain>
    </source>
</reference>
<dbReference type="Proteomes" id="UP001054902">
    <property type="component" value="Unassembled WGS sequence"/>
</dbReference>
<protein>
    <recommendedName>
        <fullName evidence="4">STI1 domain-containing protein</fullName>
    </recommendedName>
</protein>
<feature type="compositionally biased region" description="Polar residues" evidence="1">
    <location>
        <begin position="63"/>
        <end position="74"/>
    </location>
</feature>
<feature type="compositionally biased region" description="Acidic residues" evidence="1">
    <location>
        <begin position="45"/>
        <end position="58"/>
    </location>
</feature>
<feature type="region of interest" description="Disordered" evidence="1">
    <location>
        <begin position="96"/>
        <end position="156"/>
    </location>
</feature>
<sequence>MASSSNEFLSGDADSSLSIMNSLKISGSDYNKKSGMKIEVIGGEDSYDDSSSDEDDECPPPLQSSMGSTTSPGIATSMEPAQESLMEQMMADALKAKHELERKKNETMRKQAKSSFGFKKGFLNSNKKATKKKTAKSKSTTDSTTRQPTTEQTEPIYELDPEGNILPVANQKQTKMDSLRIAEVQDAMDNQSWQQAFASKSQINSPEFLQQIMNNPKLVKSMSNPKCIAALEALEKNPKEALKRFQGHDEVMEFLNEICKLLGKHFTKLGEMDSSPKEKTKENVPMVQELREPTEEDIGPIAYEAMQKEKERKKLDQNVSFEHDMSKEEKDRVDAIMKNEELTNILMDTEMQRVIQECSQIPGKMQYYMRHDVYGAKLRKLIHAGLLRVA</sequence>
<feature type="region of interest" description="Disordered" evidence="1">
    <location>
        <begin position="41"/>
        <end position="82"/>
    </location>
</feature>
<dbReference type="AlphaFoldDB" id="A0AAD3CIZ0"/>
<dbReference type="Gene3D" id="1.10.260.100">
    <property type="match status" value="2"/>
</dbReference>
<name>A0AAD3CIZ0_9STRA</name>
<organism evidence="2 3">
    <name type="scientific">Chaetoceros tenuissimus</name>
    <dbReference type="NCBI Taxonomy" id="426638"/>
    <lineage>
        <taxon>Eukaryota</taxon>
        <taxon>Sar</taxon>
        <taxon>Stramenopiles</taxon>
        <taxon>Ochrophyta</taxon>
        <taxon>Bacillariophyta</taxon>
        <taxon>Coscinodiscophyceae</taxon>
        <taxon>Chaetocerotophycidae</taxon>
        <taxon>Chaetocerotales</taxon>
        <taxon>Chaetocerotaceae</taxon>
        <taxon>Chaetoceros</taxon>
    </lineage>
</organism>
<evidence type="ECO:0000256" key="1">
    <source>
        <dbReference type="SAM" id="MobiDB-lite"/>
    </source>
</evidence>
<keyword evidence="3" id="KW-1185">Reference proteome</keyword>